<dbReference type="InterPro" id="IPR007359">
    <property type="entry name" value="SigmaE_reg_RseC_MucC"/>
</dbReference>
<dbReference type="STRING" id="980561.A1359_07065"/>
<dbReference type="InterPro" id="IPR026268">
    <property type="entry name" value="RseC"/>
</dbReference>
<evidence type="ECO:0000313" key="2">
    <source>
        <dbReference type="EMBL" id="OAI16943.1"/>
    </source>
</evidence>
<organism evidence="2 3">
    <name type="scientific">Methylomonas lenta</name>
    <dbReference type="NCBI Taxonomy" id="980561"/>
    <lineage>
        <taxon>Bacteria</taxon>
        <taxon>Pseudomonadati</taxon>
        <taxon>Pseudomonadota</taxon>
        <taxon>Gammaproteobacteria</taxon>
        <taxon>Methylococcales</taxon>
        <taxon>Methylococcaceae</taxon>
        <taxon>Methylomonas</taxon>
    </lineage>
</organism>
<reference evidence="2 3" key="1">
    <citation type="submission" date="2016-03" db="EMBL/GenBank/DDBJ databases">
        <authorList>
            <person name="Ploux O."/>
        </authorList>
    </citation>
    <scope>NUCLEOTIDE SEQUENCE [LARGE SCALE GENOMIC DNA]</scope>
    <source>
        <strain evidence="2 3">R-45370</strain>
    </source>
</reference>
<dbReference type="PIRSF" id="PIRSF004923">
    <property type="entry name" value="RseC"/>
    <property type="match status" value="1"/>
</dbReference>
<dbReference type="Pfam" id="PF04246">
    <property type="entry name" value="RseC_MucC"/>
    <property type="match status" value="1"/>
</dbReference>
<protein>
    <submittedName>
        <fullName evidence="2">Sigma E positive regulator RseC/MucC</fullName>
    </submittedName>
</protein>
<dbReference type="PANTHER" id="PTHR35867">
    <property type="entry name" value="PROTEIN RSEC"/>
    <property type="match status" value="1"/>
</dbReference>
<dbReference type="EMBL" id="LUUI01000092">
    <property type="protein sequence ID" value="OAI16943.1"/>
    <property type="molecule type" value="Genomic_DNA"/>
</dbReference>
<name>A0A177NHL4_9GAMM</name>
<dbReference type="RefSeq" id="WP_066980748.1">
    <property type="nucleotide sequence ID" value="NZ_LUUI01000092.1"/>
</dbReference>
<dbReference type="PANTHER" id="PTHR35867:SF1">
    <property type="entry name" value="PROTEIN RSEC"/>
    <property type="match status" value="1"/>
</dbReference>
<evidence type="ECO:0000256" key="1">
    <source>
        <dbReference type="SAM" id="Phobius"/>
    </source>
</evidence>
<dbReference type="AlphaFoldDB" id="A0A177NHL4"/>
<proteinExistence type="predicted"/>
<feature type="transmembrane region" description="Helical" evidence="1">
    <location>
        <begin position="77"/>
        <end position="98"/>
    </location>
</feature>
<keyword evidence="1" id="KW-0812">Transmembrane</keyword>
<gene>
    <name evidence="2" type="ORF">A1359_07065</name>
</gene>
<evidence type="ECO:0000313" key="3">
    <source>
        <dbReference type="Proteomes" id="UP000078476"/>
    </source>
</evidence>
<dbReference type="Proteomes" id="UP000078476">
    <property type="component" value="Unassembled WGS sequence"/>
</dbReference>
<accession>A0A177NHL4</accession>
<dbReference type="OrthoDB" id="9795854at2"/>
<keyword evidence="1" id="KW-0472">Membrane</keyword>
<sequence>MIEETAIVTRVMDGQVWIKSLQSGACGGCSQQSSCGTATLSKWLPKREFSVECDRSLKVGDQVKVAIDDSQLLLSSLLLYLLPLLITLTGVGLANTFLPVTLTDAWLPEMALSLLLLTFWLINRLQSLLLLYFCFRPQILGKL</sequence>
<feature type="transmembrane region" description="Helical" evidence="1">
    <location>
        <begin position="110"/>
        <end position="135"/>
    </location>
</feature>
<keyword evidence="3" id="KW-1185">Reference proteome</keyword>
<keyword evidence="1" id="KW-1133">Transmembrane helix</keyword>
<comment type="caution">
    <text evidence="2">The sequence shown here is derived from an EMBL/GenBank/DDBJ whole genome shotgun (WGS) entry which is preliminary data.</text>
</comment>